<dbReference type="SUPFAM" id="SSF52402">
    <property type="entry name" value="Adenine nucleotide alpha hydrolases-like"/>
    <property type="match status" value="2"/>
</dbReference>
<accession>A0ABQ3YRK8</accession>
<comment type="caution">
    <text evidence="3">The sequence shown here is derived from an EMBL/GenBank/DDBJ whole genome shotgun (WGS) entry which is preliminary data.</text>
</comment>
<dbReference type="InterPro" id="IPR014729">
    <property type="entry name" value="Rossmann-like_a/b/a_fold"/>
</dbReference>
<dbReference type="InterPro" id="IPR006016">
    <property type="entry name" value="UspA"/>
</dbReference>
<dbReference type="PRINTS" id="PR01438">
    <property type="entry name" value="UNVRSLSTRESS"/>
</dbReference>
<name>A0ABQ3YRK8_9ACTN</name>
<evidence type="ECO:0000313" key="4">
    <source>
        <dbReference type="Proteomes" id="UP000637628"/>
    </source>
</evidence>
<dbReference type="EMBL" id="BOML01000013">
    <property type="protein sequence ID" value="GIE00233.1"/>
    <property type="molecule type" value="Genomic_DNA"/>
</dbReference>
<dbReference type="Pfam" id="PF00582">
    <property type="entry name" value="Usp"/>
    <property type="match status" value="2"/>
</dbReference>
<feature type="domain" description="UspA" evidence="2">
    <location>
        <begin position="4"/>
        <end position="143"/>
    </location>
</feature>
<sequence length="284" mass="29862">MNARKIVLGYDRSSPSKAAARWALDEAARSGAVVEFFYAHEWPAWAPAAVTGPAAAVQPDGEIDRATRGMLDEAVTDARHSHPTVRTAVSIVYDGAARTLIERSHEAGLIVLGSQGHSVVNGLLGSVSAAVSASARCPVIVVRGVQAADTPIVVGVDGSAWGQAALAFATEEAAARHVPLRVVRAWSPVTDPRIGTPEVGEAERRSFGDLVDEWRQKHPEIEIVAEAVMQHPAAALTELSAVAQLLVVGTRGRGPIRGLLLGSVSQHLLRHAACSVAVVHEPHS</sequence>
<dbReference type="RefSeq" id="WP_203725861.1">
    <property type="nucleotide sequence ID" value="NZ_BAAATX010000002.1"/>
</dbReference>
<protein>
    <submittedName>
        <fullName evidence="3">Universal stress protein</fullName>
    </submittedName>
</protein>
<reference evidence="3 4" key="1">
    <citation type="submission" date="2021-01" db="EMBL/GenBank/DDBJ databases">
        <title>Whole genome shotgun sequence of Actinoplanes durhamensis NBRC 14914.</title>
        <authorList>
            <person name="Komaki H."/>
            <person name="Tamura T."/>
        </authorList>
    </citation>
    <scope>NUCLEOTIDE SEQUENCE [LARGE SCALE GENOMIC DNA]</scope>
    <source>
        <strain evidence="3 4">NBRC 14914</strain>
    </source>
</reference>
<comment type="similarity">
    <text evidence="1">Belongs to the universal stress protein A family.</text>
</comment>
<dbReference type="PANTHER" id="PTHR46553">
    <property type="entry name" value="ADENINE NUCLEOTIDE ALPHA HYDROLASES-LIKE SUPERFAMILY PROTEIN"/>
    <property type="match status" value="1"/>
</dbReference>
<dbReference type="Gene3D" id="3.40.50.620">
    <property type="entry name" value="HUPs"/>
    <property type="match status" value="2"/>
</dbReference>
<dbReference type="Proteomes" id="UP000637628">
    <property type="component" value="Unassembled WGS sequence"/>
</dbReference>
<proteinExistence type="inferred from homology"/>
<keyword evidence="4" id="KW-1185">Reference proteome</keyword>
<dbReference type="PANTHER" id="PTHR46553:SF3">
    <property type="entry name" value="ADENINE NUCLEOTIDE ALPHA HYDROLASES-LIKE SUPERFAMILY PROTEIN"/>
    <property type="match status" value="1"/>
</dbReference>
<evidence type="ECO:0000259" key="2">
    <source>
        <dbReference type="Pfam" id="PF00582"/>
    </source>
</evidence>
<dbReference type="InterPro" id="IPR006015">
    <property type="entry name" value="Universal_stress_UspA"/>
</dbReference>
<evidence type="ECO:0000256" key="1">
    <source>
        <dbReference type="ARBA" id="ARBA00008791"/>
    </source>
</evidence>
<organism evidence="3 4">
    <name type="scientific">Paractinoplanes durhamensis</name>
    <dbReference type="NCBI Taxonomy" id="113563"/>
    <lineage>
        <taxon>Bacteria</taxon>
        <taxon>Bacillati</taxon>
        <taxon>Actinomycetota</taxon>
        <taxon>Actinomycetes</taxon>
        <taxon>Micromonosporales</taxon>
        <taxon>Micromonosporaceae</taxon>
        <taxon>Paractinoplanes</taxon>
    </lineage>
</organism>
<gene>
    <name evidence="3" type="ORF">Adu01nite_15830</name>
</gene>
<evidence type="ECO:0000313" key="3">
    <source>
        <dbReference type="EMBL" id="GIE00233.1"/>
    </source>
</evidence>
<feature type="domain" description="UspA" evidence="2">
    <location>
        <begin position="151"/>
        <end position="280"/>
    </location>
</feature>